<keyword evidence="1" id="KW-0732">Signal</keyword>
<sequence length="427" mass="46692">MRHIILPSVLLMVCALLITSCQDHQTPTTPSTPTYSADVVTSWLTMQLNISLTMPASPPVVARRFTYAGIALYESIVPGMVGYQSLAPQLNGLPPLPAVTPKVNYYWPACANAALATMNRNLYPTATATSKASIDSLEAANTVLYLKESTAEELNRSAEFGRQIATVIFEWSKSDGNDNTTPYTPPVGLGLWVPTPPAFAPAVLTNWGKNRLFVKGSDIGAEQGPPTPYSEDPASAYYAQAKELYDISHSLTAEQKTIALFWADNSWFDILNQVLAIEKPGMGVAAVAFAQVGIAMSDAAISLLKEKYRYNAIRPITYIRTVMNQPTWNTVIPTPAHPEYPSGHSVMSAAAAQTLTLLFGTNYKYLDTPYHLVNVKPRSYNSFEEAAIEAGDSRVYAGIHYRKTCDVSQPYGKKIAHNIANILKFKK</sequence>
<dbReference type="InterPro" id="IPR052559">
    <property type="entry name" value="V-haloperoxidase"/>
</dbReference>
<feature type="chain" id="PRO_5026693894" evidence="1">
    <location>
        <begin position="26"/>
        <end position="427"/>
    </location>
</feature>
<name>A0A6P1WCR5_9BACT</name>
<dbReference type="EMBL" id="CP045997">
    <property type="protein sequence ID" value="QHW01587.1"/>
    <property type="molecule type" value="Genomic_DNA"/>
</dbReference>
<evidence type="ECO:0000313" key="4">
    <source>
        <dbReference type="Proteomes" id="UP000464577"/>
    </source>
</evidence>
<dbReference type="SUPFAM" id="SSF48317">
    <property type="entry name" value="Acid phosphatase/Vanadium-dependent haloperoxidase"/>
    <property type="match status" value="1"/>
</dbReference>
<dbReference type="Proteomes" id="UP000464577">
    <property type="component" value="Chromosome"/>
</dbReference>
<dbReference type="AlphaFoldDB" id="A0A6P1WCR5"/>
<feature type="domain" description="Phosphatidic acid phosphatase type 2/haloperoxidase" evidence="2">
    <location>
        <begin position="292"/>
        <end position="402"/>
    </location>
</feature>
<dbReference type="KEGG" id="senf:GJR95_36200"/>
<dbReference type="Gene3D" id="1.10.606.20">
    <property type="match status" value="1"/>
</dbReference>
<organism evidence="3 4">
    <name type="scientific">Spirosoma endbachense</name>
    <dbReference type="NCBI Taxonomy" id="2666025"/>
    <lineage>
        <taxon>Bacteria</taxon>
        <taxon>Pseudomonadati</taxon>
        <taxon>Bacteroidota</taxon>
        <taxon>Cytophagia</taxon>
        <taxon>Cytophagales</taxon>
        <taxon>Cytophagaceae</taxon>
        <taxon>Spirosoma</taxon>
    </lineage>
</organism>
<reference evidence="3 4" key="1">
    <citation type="submission" date="2019-11" db="EMBL/GenBank/DDBJ databases">
        <title>Spirosoma endbachense sp. nov., isolated from a natural salt meadow.</title>
        <authorList>
            <person name="Rojas J."/>
            <person name="Ambika Manirajan B."/>
            <person name="Ratering S."/>
            <person name="Suarez C."/>
            <person name="Geissler-Plaum R."/>
            <person name="Schnell S."/>
        </authorList>
    </citation>
    <scope>NUCLEOTIDE SEQUENCE [LARGE SCALE GENOMIC DNA]</scope>
    <source>
        <strain evidence="3 4">I-24</strain>
    </source>
</reference>
<accession>A0A6P1WCR5</accession>
<feature type="signal peptide" evidence="1">
    <location>
        <begin position="1"/>
        <end position="25"/>
    </location>
</feature>
<dbReference type="PROSITE" id="PS51257">
    <property type="entry name" value="PROKAR_LIPOPROTEIN"/>
    <property type="match status" value="1"/>
</dbReference>
<dbReference type="Pfam" id="PF01569">
    <property type="entry name" value="PAP2"/>
    <property type="match status" value="1"/>
</dbReference>
<evidence type="ECO:0000259" key="2">
    <source>
        <dbReference type="Pfam" id="PF01569"/>
    </source>
</evidence>
<dbReference type="CDD" id="cd03398">
    <property type="entry name" value="PAP2_haloperoxidase"/>
    <property type="match status" value="1"/>
</dbReference>
<keyword evidence="4" id="KW-1185">Reference proteome</keyword>
<dbReference type="InterPro" id="IPR036938">
    <property type="entry name" value="PAP2/HPO_sf"/>
</dbReference>
<gene>
    <name evidence="3" type="ORF">GJR95_36200</name>
</gene>
<proteinExistence type="predicted"/>
<dbReference type="PANTHER" id="PTHR34599:SF2">
    <property type="entry name" value="TRAF-TYPE DOMAIN-CONTAINING PROTEIN"/>
    <property type="match status" value="1"/>
</dbReference>
<dbReference type="PANTHER" id="PTHR34599">
    <property type="entry name" value="PEROXIDASE-RELATED"/>
    <property type="match status" value="1"/>
</dbReference>
<protein>
    <submittedName>
        <fullName evidence="3">Phosphatase PAP2 family protein</fullName>
    </submittedName>
</protein>
<evidence type="ECO:0000313" key="3">
    <source>
        <dbReference type="EMBL" id="QHW01587.1"/>
    </source>
</evidence>
<dbReference type="InterPro" id="IPR000326">
    <property type="entry name" value="PAP2/HPO"/>
</dbReference>
<evidence type="ECO:0000256" key="1">
    <source>
        <dbReference type="SAM" id="SignalP"/>
    </source>
</evidence>